<dbReference type="InterPro" id="IPR005260">
    <property type="entry name" value="Asp_kin_monofn"/>
</dbReference>
<dbReference type="EC" id="2.7.2.4" evidence="13"/>
<gene>
    <name evidence="16" type="ORF">H8E80_05095</name>
</gene>
<evidence type="ECO:0000256" key="6">
    <source>
        <dbReference type="ARBA" id="ARBA00022679"/>
    </source>
</evidence>
<feature type="binding site" evidence="12">
    <location>
        <position position="47"/>
    </location>
    <ligand>
        <name>substrate</name>
    </ligand>
</feature>
<dbReference type="FunFam" id="3.40.1160.10:FF:000002">
    <property type="entry name" value="Aspartokinase"/>
    <property type="match status" value="1"/>
</dbReference>
<dbReference type="GO" id="GO:0005524">
    <property type="term" value="F:ATP binding"/>
    <property type="evidence" value="ECO:0007669"/>
    <property type="project" value="UniProtKB-KW"/>
</dbReference>
<evidence type="ECO:0000256" key="9">
    <source>
        <dbReference type="ARBA" id="ARBA00022840"/>
    </source>
</evidence>
<feature type="binding site" evidence="12">
    <location>
        <position position="179"/>
    </location>
    <ligand>
        <name>ATP</name>
        <dbReference type="ChEBI" id="CHEBI:30616"/>
    </ligand>
</feature>
<dbReference type="UniPathway" id="UPA00050">
    <property type="reaction ID" value="UER00461"/>
</dbReference>
<dbReference type="NCBIfam" id="TIGR00656">
    <property type="entry name" value="asp_kin_monofn"/>
    <property type="match status" value="1"/>
</dbReference>
<organism evidence="16 17">
    <name type="scientific">Candidatus Desulfaltia bathyphila</name>
    <dbReference type="NCBI Taxonomy" id="2841697"/>
    <lineage>
        <taxon>Bacteria</taxon>
        <taxon>Pseudomonadati</taxon>
        <taxon>Thermodesulfobacteriota</taxon>
        <taxon>Desulfobacteria</taxon>
        <taxon>Desulfobacterales</taxon>
        <taxon>Desulfobacterales incertae sedis</taxon>
        <taxon>Candidatus Desulfaltia</taxon>
    </lineage>
</organism>
<dbReference type="Gene3D" id="3.40.1160.10">
    <property type="entry name" value="Acetylglutamate kinase-like"/>
    <property type="match status" value="1"/>
</dbReference>
<dbReference type="PROSITE" id="PS51671">
    <property type="entry name" value="ACT"/>
    <property type="match status" value="2"/>
</dbReference>
<evidence type="ECO:0000256" key="8">
    <source>
        <dbReference type="ARBA" id="ARBA00022777"/>
    </source>
</evidence>
<dbReference type="Gene3D" id="3.30.2130.10">
    <property type="entry name" value="VC0802-like"/>
    <property type="match status" value="1"/>
</dbReference>
<dbReference type="PANTHER" id="PTHR21499">
    <property type="entry name" value="ASPARTATE KINASE"/>
    <property type="match status" value="1"/>
</dbReference>
<dbReference type="NCBIfam" id="NF005154">
    <property type="entry name" value="PRK06635.1-2"/>
    <property type="match status" value="1"/>
</dbReference>
<dbReference type="PANTHER" id="PTHR21499:SF3">
    <property type="entry name" value="ASPARTOKINASE"/>
    <property type="match status" value="1"/>
</dbReference>
<dbReference type="NCBIfam" id="TIGR00657">
    <property type="entry name" value="asp_kinases"/>
    <property type="match status" value="1"/>
</dbReference>
<comment type="pathway">
    <text evidence="2 14">Amino-acid biosynthesis; L-methionine biosynthesis via de novo pathway; L-homoserine from L-aspartate: step 1/3.</text>
</comment>
<dbReference type="InterPro" id="IPR001057">
    <property type="entry name" value="Glu/AcGlu_kinase"/>
</dbReference>
<dbReference type="FunFam" id="3.30.2130.10:FF:000002">
    <property type="entry name" value="Aspartokinase"/>
    <property type="match status" value="1"/>
</dbReference>
<comment type="pathway">
    <text evidence="1 14">Amino-acid biosynthesis; L-lysine biosynthesis via DAP pathway; (S)-tetrahydrodipicolinate from L-aspartate: step 1/4.</text>
</comment>
<sequence>MGIIVQKFGGTSVADLERIRNVAKRVAKTFDQGNNIVVVLSAMAGITDGLIDMANQVTLSPDKRELDVLLATGEQTTAALLAMTLQSMGYPAKSILGYQAEIITNRNYGGARIIEIGADRIKKLIEKRNIVVMAGFQGCDTEGNITTLGRGGSDTSAVAIAAALKADKCEIFTDVDGIYTADPDICEKARKLSAISYDEMLEMSGLGARVLQIRSVEFAKKYNVPVHVRSSFSEEEGTMVVKEDSDMERLIVSGITHNKDTARITLKKVPDQPGVAAKIFLPIADAKILVDMIIQNTRAQGLTDLTFTVSKKDFEKALEIEKQVAEKIGAEKVFGDENIAKVSITGVGMRSHSGVASKMFAVLAGENINILMISTSEIRISCIIEEKYAELAVRVLHSVFGLDKD</sequence>
<dbReference type="GO" id="GO:0009090">
    <property type="term" value="P:homoserine biosynthetic process"/>
    <property type="evidence" value="ECO:0007669"/>
    <property type="project" value="TreeGrafter"/>
</dbReference>
<protein>
    <recommendedName>
        <fullName evidence="13">Aspartokinase</fullName>
        <ecNumber evidence="13">2.7.2.4</ecNumber>
    </recommendedName>
</protein>
<dbReference type="PIRSF" id="PIRSF000726">
    <property type="entry name" value="Asp_kin"/>
    <property type="match status" value="1"/>
</dbReference>
<dbReference type="InterPro" id="IPR054352">
    <property type="entry name" value="ACT_Aspartokinase"/>
</dbReference>
<keyword evidence="8 13" id="KW-0418">Kinase</keyword>
<dbReference type="GO" id="GO:0004072">
    <property type="term" value="F:aspartate kinase activity"/>
    <property type="evidence" value="ECO:0007669"/>
    <property type="project" value="UniProtKB-EC"/>
</dbReference>
<dbReference type="UniPathway" id="UPA00034">
    <property type="reaction ID" value="UER00015"/>
</dbReference>
<feature type="binding site" evidence="12">
    <location>
        <begin position="7"/>
        <end position="10"/>
    </location>
    <ligand>
        <name>ATP</name>
        <dbReference type="ChEBI" id="CHEBI:30616"/>
    </ligand>
</feature>
<evidence type="ECO:0000256" key="5">
    <source>
        <dbReference type="ARBA" id="ARBA00022605"/>
    </source>
</evidence>
<feature type="binding site" evidence="12">
    <location>
        <begin position="173"/>
        <end position="174"/>
    </location>
    <ligand>
        <name>ATP</name>
        <dbReference type="ChEBI" id="CHEBI:30616"/>
    </ligand>
</feature>
<proteinExistence type="inferred from homology"/>
<dbReference type="CDD" id="cd04923">
    <property type="entry name" value="ACT_AK-LysC-DapG-like_2"/>
    <property type="match status" value="1"/>
</dbReference>
<dbReference type="GO" id="GO:0005829">
    <property type="term" value="C:cytosol"/>
    <property type="evidence" value="ECO:0007669"/>
    <property type="project" value="TreeGrafter"/>
</dbReference>
<dbReference type="GO" id="GO:0009089">
    <property type="term" value="P:lysine biosynthetic process via diaminopimelate"/>
    <property type="evidence" value="ECO:0007669"/>
    <property type="project" value="UniProtKB-UniPathway"/>
</dbReference>
<evidence type="ECO:0000256" key="7">
    <source>
        <dbReference type="ARBA" id="ARBA00022741"/>
    </source>
</evidence>
<feature type="domain" description="ACT" evidence="15">
    <location>
        <begin position="344"/>
        <end position="405"/>
    </location>
</feature>
<evidence type="ECO:0000259" key="15">
    <source>
        <dbReference type="PROSITE" id="PS51671"/>
    </source>
</evidence>
<keyword evidence="6 13" id="KW-0808">Transferase</keyword>
<dbReference type="InterPro" id="IPR002912">
    <property type="entry name" value="ACT_dom"/>
</dbReference>
<dbReference type="CDD" id="cd04261">
    <property type="entry name" value="AAK_AKii-LysC-BS"/>
    <property type="match status" value="1"/>
</dbReference>
<evidence type="ECO:0000256" key="13">
    <source>
        <dbReference type="RuleBase" id="RU003448"/>
    </source>
</evidence>
<reference evidence="16 17" key="1">
    <citation type="submission" date="2020-08" db="EMBL/GenBank/DDBJ databases">
        <title>Bridging the membrane lipid divide: bacteria of the FCB group superphylum have the potential to synthesize archaeal ether lipids.</title>
        <authorList>
            <person name="Villanueva L."/>
            <person name="Von Meijenfeldt F.A.B."/>
            <person name="Westbye A.B."/>
            <person name="Yadav S."/>
            <person name="Hopmans E.C."/>
            <person name="Dutilh B.E."/>
            <person name="Sinninghe Damste J.S."/>
        </authorList>
    </citation>
    <scope>NUCLEOTIDE SEQUENCE [LARGE SCALE GENOMIC DNA]</scope>
    <source>
        <strain evidence="16">NIOZ-UU82</strain>
    </source>
</reference>
<comment type="pathway">
    <text evidence="3 14">Amino-acid biosynthesis; L-threonine biosynthesis; L-threonine from L-aspartate: step 1/5.</text>
</comment>
<dbReference type="InterPro" id="IPR001048">
    <property type="entry name" value="Asp/Glu/Uridylate_kinase"/>
</dbReference>
<dbReference type="NCBIfam" id="NF005155">
    <property type="entry name" value="PRK06635.1-4"/>
    <property type="match status" value="1"/>
</dbReference>
<evidence type="ECO:0000256" key="14">
    <source>
        <dbReference type="RuleBase" id="RU004249"/>
    </source>
</evidence>
<dbReference type="InterPro" id="IPR045865">
    <property type="entry name" value="ACT-like_dom_sf"/>
</dbReference>
<evidence type="ECO:0000256" key="4">
    <source>
        <dbReference type="ARBA" id="ARBA00010122"/>
    </source>
</evidence>
<dbReference type="PROSITE" id="PS00324">
    <property type="entry name" value="ASPARTOKINASE"/>
    <property type="match status" value="1"/>
</dbReference>
<evidence type="ECO:0000256" key="12">
    <source>
        <dbReference type="PIRSR" id="PIRSR000726-1"/>
    </source>
</evidence>
<dbReference type="InterPro" id="IPR018042">
    <property type="entry name" value="Aspartate_kinase_CS"/>
</dbReference>
<dbReference type="Pfam" id="PF22468">
    <property type="entry name" value="ACT_9"/>
    <property type="match status" value="2"/>
</dbReference>
<dbReference type="UniPathway" id="UPA00051">
    <property type="reaction ID" value="UER00462"/>
</dbReference>
<keyword evidence="5 14" id="KW-0028">Amino-acid biosynthesis</keyword>
<dbReference type="Proteomes" id="UP000603545">
    <property type="component" value="Unassembled WGS sequence"/>
</dbReference>
<evidence type="ECO:0000256" key="1">
    <source>
        <dbReference type="ARBA" id="ARBA00004766"/>
    </source>
</evidence>
<keyword evidence="9 12" id="KW-0067">ATP-binding</keyword>
<comment type="caution">
    <text evidence="16">The sequence shown here is derived from an EMBL/GenBank/DDBJ whole genome shotgun (WGS) entry which is preliminary data.</text>
</comment>
<dbReference type="GO" id="GO:0009088">
    <property type="term" value="P:threonine biosynthetic process"/>
    <property type="evidence" value="ECO:0007669"/>
    <property type="project" value="UniProtKB-UniPathway"/>
</dbReference>
<comment type="similarity">
    <text evidence="4 13">Belongs to the aspartokinase family.</text>
</comment>
<dbReference type="SUPFAM" id="SSF55021">
    <property type="entry name" value="ACT-like"/>
    <property type="match status" value="2"/>
</dbReference>
<dbReference type="InterPro" id="IPR001341">
    <property type="entry name" value="Asp_kinase"/>
</dbReference>
<dbReference type="SUPFAM" id="SSF53633">
    <property type="entry name" value="Carbamate kinase-like"/>
    <property type="match status" value="1"/>
</dbReference>
<evidence type="ECO:0000256" key="3">
    <source>
        <dbReference type="ARBA" id="ARBA00005139"/>
    </source>
</evidence>
<evidence type="ECO:0000313" key="16">
    <source>
        <dbReference type="EMBL" id="MBC8199408.1"/>
    </source>
</evidence>
<dbReference type="InterPro" id="IPR036393">
    <property type="entry name" value="AceGlu_kinase-like_sf"/>
</dbReference>
<evidence type="ECO:0000313" key="17">
    <source>
        <dbReference type="Proteomes" id="UP000603545"/>
    </source>
</evidence>
<keyword evidence="10" id="KW-0457">Lysine biosynthesis</keyword>
<dbReference type="PRINTS" id="PR00474">
    <property type="entry name" value="GLU5KINASE"/>
</dbReference>
<evidence type="ECO:0000256" key="11">
    <source>
        <dbReference type="ARBA" id="ARBA00047872"/>
    </source>
</evidence>
<dbReference type="Pfam" id="PF00696">
    <property type="entry name" value="AA_kinase"/>
    <property type="match status" value="1"/>
</dbReference>
<name>A0A8J6TBT9_9BACT</name>
<feature type="domain" description="ACT" evidence="15">
    <location>
        <begin position="264"/>
        <end position="338"/>
    </location>
</feature>
<dbReference type="EMBL" id="JACNLL010000052">
    <property type="protein sequence ID" value="MBC8199408.1"/>
    <property type="molecule type" value="Genomic_DNA"/>
</dbReference>
<evidence type="ECO:0000256" key="2">
    <source>
        <dbReference type="ARBA" id="ARBA00004986"/>
    </source>
</evidence>
<comment type="catalytic activity">
    <reaction evidence="11 13">
        <text>L-aspartate + ATP = 4-phospho-L-aspartate + ADP</text>
        <dbReference type="Rhea" id="RHEA:23776"/>
        <dbReference type="ChEBI" id="CHEBI:29991"/>
        <dbReference type="ChEBI" id="CHEBI:30616"/>
        <dbReference type="ChEBI" id="CHEBI:57535"/>
        <dbReference type="ChEBI" id="CHEBI:456216"/>
        <dbReference type="EC" id="2.7.2.4"/>
    </reaction>
</comment>
<dbReference type="AlphaFoldDB" id="A0A8J6TBT9"/>
<evidence type="ECO:0000256" key="10">
    <source>
        <dbReference type="ARBA" id="ARBA00023154"/>
    </source>
</evidence>
<dbReference type="CDD" id="cd04913">
    <property type="entry name" value="ACT_AKii-LysC-BS-like_1"/>
    <property type="match status" value="1"/>
</dbReference>
<accession>A0A8J6TBT9</accession>
<feature type="binding site" evidence="12">
    <location>
        <position position="74"/>
    </location>
    <ligand>
        <name>substrate</name>
    </ligand>
</feature>
<dbReference type="InterPro" id="IPR041740">
    <property type="entry name" value="AKii-LysC-BS"/>
</dbReference>
<keyword evidence="7 12" id="KW-0547">Nucleotide-binding</keyword>